<dbReference type="GO" id="GO:0015105">
    <property type="term" value="F:arsenite transmembrane transporter activity"/>
    <property type="evidence" value="ECO:0007669"/>
    <property type="project" value="TreeGrafter"/>
</dbReference>
<gene>
    <name evidence="9" type="ORF">SAMN04488052_101100</name>
</gene>
<keyword evidence="6 8" id="KW-1133">Transmembrane helix</keyword>
<dbReference type="STRING" id="406100.SAMN04488052_101100"/>
<keyword evidence="7 8" id="KW-0472">Membrane</keyword>
<keyword evidence="10" id="KW-1185">Reference proteome</keyword>
<evidence type="ECO:0000256" key="7">
    <source>
        <dbReference type="ARBA" id="ARBA00023136"/>
    </source>
</evidence>
<dbReference type="Pfam" id="PF01758">
    <property type="entry name" value="SBF"/>
    <property type="match status" value="1"/>
</dbReference>
<evidence type="ECO:0000256" key="8">
    <source>
        <dbReference type="SAM" id="Phobius"/>
    </source>
</evidence>
<feature type="transmembrane region" description="Helical" evidence="8">
    <location>
        <begin position="97"/>
        <end position="117"/>
    </location>
</feature>
<dbReference type="GO" id="GO:0015297">
    <property type="term" value="F:antiporter activity"/>
    <property type="evidence" value="ECO:0007669"/>
    <property type="project" value="InterPro"/>
</dbReference>
<dbReference type="Proteomes" id="UP000199657">
    <property type="component" value="Unassembled WGS sequence"/>
</dbReference>
<comment type="similarity">
    <text evidence="2">Belongs to the arsenical resistance-3 (ACR3) (TC 2.A.59) family.</text>
</comment>
<dbReference type="OrthoDB" id="3254016at2"/>
<organism evidence="9 10">
    <name type="scientific">Aquisalimonas asiatica</name>
    <dbReference type="NCBI Taxonomy" id="406100"/>
    <lineage>
        <taxon>Bacteria</taxon>
        <taxon>Pseudomonadati</taxon>
        <taxon>Pseudomonadota</taxon>
        <taxon>Gammaproteobacteria</taxon>
        <taxon>Chromatiales</taxon>
        <taxon>Ectothiorhodospiraceae</taxon>
        <taxon>Aquisalimonas</taxon>
    </lineage>
</organism>
<comment type="subcellular location">
    <subcellularLocation>
        <location evidence="1">Cell membrane</location>
        <topology evidence="1">Multi-pass membrane protein</topology>
    </subcellularLocation>
</comment>
<feature type="transmembrane region" description="Helical" evidence="8">
    <location>
        <begin position="68"/>
        <end position="91"/>
    </location>
</feature>
<evidence type="ECO:0000256" key="4">
    <source>
        <dbReference type="ARBA" id="ARBA00022475"/>
    </source>
</evidence>
<keyword evidence="4" id="KW-1003">Cell membrane</keyword>
<dbReference type="Gene3D" id="1.20.1530.20">
    <property type="match status" value="1"/>
</dbReference>
<dbReference type="PANTHER" id="PTHR43057:SF1">
    <property type="entry name" value="ARSENICAL-RESISTANCE PROTEIN 3"/>
    <property type="match status" value="1"/>
</dbReference>
<reference evidence="9 10" key="1">
    <citation type="submission" date="2016-10" db="EMBL/GenBank/DDBJ databases">
        <authorList>
            <person name="de Groot N.N."/>
        </authorList>
    </citation>
    <scope>NUCLEOTIDE SEQUENCE [LARGE SCALE GENOMIC DNA]</scope>
    <source>
        <strain evidence="9 10">CGMCC 1.6291</strain>
    </source>
</reference>
<dbReference type="PANTHER" id="PTHR43057">
    <property type="entry name" value="ARSENITE EFFLUX TRANSPORTER"/>
    <property type="match status" value="1"/>
</dbReference>
<sequence length="325" mass="34404">MDSNQPERWQIPAAMAALGLGGGFAALAPEPAETLEPVVWPVLALLLYATFCQIRWRDLRPAADGIRFLKALALSQAVFVPLLVAVLTLPLPGSPTLKLAILLVLLAPCTDWFVTFTHLGGGSTQQATVATPVLLAGQLVLLPLWLLLLAGPTAVEAIAVDRFLVVFAGLIALPLGLALILEMGTRRWRPLQRVAHISRQSMTPFLLLLLFMLTASHVPQLAGTGSVLMGVALLYIAYLLAVPALGVVVGQRLQLSPVATRTLIFSLAARNSFVVLPFALTLPEPALAAGVIVLQSLVEVAGLILYTRLVPALVPLQASTPSNSG</sequence>
<name>A0A1H8PRF3_9GAMM</name>
<feature type="transmembrane region" description="Helical" evidence="8">
    <location>
        <begin position="129"/>
        <end position="151"/>
    </location>
</feature>
<feature type="transmembrane region" description="Helical" evidence="8">
    <location>
        <begin position="202"/>
        <end position="222"/>
    </location>
</feature>
<evidence type="ECO:0000256" key="2">
    <source>
        <dbReference type="ARBA" id="ARBA00010110"/>
    </source>
</evidence>
<proteinExistence type="inferred from homology"/>
<feature type="transmembrane region" description="Helical" evidence="8">
    <location>
        <begin position="228"/>
        <end position="250"/>
    </location>
</feature>
<evidence type="ECO:0000313" key="9">
    <source>
        <dbReference type="EMBL" id="SEO44288.1"/>
    </source>
</evidence>
<evidence type="ECO:0000256" key="5">
    <source>
        <dbReference type="ARBA" id="ARBA00022692"/>
    </source>
</evidence>
<evidence type="ECO:0000256" key="1">
    <source>
        <dbReference type="ARBA" id="ARBA00004651"/>
    </source>
</evidence>
<feature type="transmembrane region" description="Helical" evidence="8">
    <location>
        <begin position="163"/>
        <end position="181"/>
    </location>
</feature>
<dbReference type="RefSeq" id="WP_091638995.1">
    <property type="nucleotide sequence ID" value="NZ_FOEG01000001.1"/>
</dbReference>
<evidence type="ECO:0000313" key="10">
    <source>
        <dbReference type="Proteomes" id="UP000199657"/>
    </source>
</evidence>
<evidence type="ECO:0000256" key="6">
    <source>
        <dbReference type="ARBA" id="ARBA00022989"/>
    </source>
</evidence>
<dbReference type="InterPro" id="IPR004706">
    <property type="entry name" value="Arsenical-R_Acr3"/>
</dbReference>
<dbReference type="GO" id="GO:0015104">
    <property type="term" value="F:antimonite transmembrane transporter activity"/>
    <property type="evidence" value="ECO:0007669"/>
    <property type="project" value="TreeGrafter"/>
</dbReference>
<keyword evidence="3" id="KW-0813">Transport</keyword>
<accession>A0A1H8PRF3</accession>
<dbReference type="InterPro" id="IPR002657">
    <property type="entry name" value="BilAc:Na_symport/Acr3"/>
</dbReference>
<protein>
    <submittedName>
        <fullName evidence="9">Arsenite efflux pump ArsB, ACR3 family</fullName>
    </submittedName>
</protein>
<dbReference type="GO" id="GO:0005886">
    <property type="term" value="C:plasma membrane"/>
    <property type="evidence" value="ECO:0007669"/>
    <property type="project" value="UniProtKB-SubCell"/>
</dbReference>
<dbReference type="InterPro" id="IPR038770">
    <property type="entry name" value="Na+/solute_symporter_sf"/>
</dbReference>
<feature type="transmembrane region" description="Helical" evidence="8">
    <location>
        <begin position="38"/>
        <end position="56"/>
    </location>
</feature>
<dbReference type="EMBL" id="FOEG01000001">
    <property type="protein sequence ID" value="SEO44288.1"/>
    <property type="molecule type" value="Genomic_DNA"/>
</dbReference>
<evidence type="ECO:0000256" key="3">
    <source>
        <dbReference type="ARBA" id="ARBA00022448"/>
    </source>
</evidence>
<feature type="transmembrane region" description="Helical" evidence="8">
    <location>
        <begin position="12"/>
        <end position="32"/>
    </location>
</feature>
<keyword evidence="5 8" id="KW-0812">Transmembrane</keyword>
<dbReference type="AlphaFoldDB" id="A0A1H8PRF3"/>